<proteinExistence type="predicted"/>
<evidence type="ECO:0000313" key="2">
    <source>
        <dbReference type="EMBL" id="TFK51280.1"/>
    </source>
</evidence>
<evidence type="ECO:0000313" key="3">
    <source>
        <dbReference type="Proteomes" id="UP000305948"/>
    </source>
</evidence>
<accession>A0A5C3N1D1</accession>
<dbReference type="Proteomes" id="UP000305948">
    <property type="component" value="Unassembled WGS sequence"/>
</dbReference>
<dbReference type="InterPro" id="IPR053056">
    <property type="entry name" value="Lipid_Metab_Assoc_Protein"/>
</dbReference>
<organism evidence="2 3">
    <name type="scientific">Heliocybe sulcata</name>
    <dbReference type="NCBI Taxonomy" id="5364"/>
    <lineage>
        <taxon>Eukaryota</taxon>
        <taxon>Fungi</taxon>
        <taxon>Dikarya</taxon>
        <taxon>Basidiomycota</taxon>
        <taxon>Agaricomycotina</taxon>
        <taxon>Agaricomycetes</taxon>
        <taxon>Gloeophyllales</taxon>
        <taxon>Gloeophyllaceae</taxon>
        <taxon>Heliocybe</taxon>
    </lineage>
</organism>
<evidence type="ECO:0008006" key="4">
    <source>
        <dbReference type="Google" id="ProtNLM"/>
    </source>
</evidence>
<reference evidence="2 3" key="1">
    <citation type="journal article" date="2019" name="Nat. Ecol. Evol.">
        <title>Megaphylogeny resolves global patterns of mushroom evolution.</title>
        <authorList>
            <person name="Varga T."/>
            <person name="Krizsan K."/>
            <person name="Foldi C."/>
            <person name="Dima B."/>
            <person name="Sanchez-Garcia M."/>
            <person name="Sanchez-Ramirez S."/>
            <person name="Szollosi G.J."/>
            <person name="Szarkandi J.G."/>
            <person name="Papp V."/>
            <person name="Albert L."/>
            <person name="Andreopoulos W."/>
            <person name="Angelini C."/>
            <person name="Antonin V."/>
            <person name="Barry K.W."/>
            <person name="Bougher N.L."/>
            <person name="Buchanan P."/>
            <person name="Buyck B."/>
            <person name="Bense V."/>
            <person name="Catcheside P."/>
            <person name="Chovatia M."/>
            <person name="Cooper J."/>
            <person name="Damon W."/>
            <person name="Desjardin D."/>
            <person name="Finy P."/>
            <person name="Geml J."/>
            <person name="Haridas S."/>
            <person name="Hughes K."/>
            <person name="Justo A."/>
            <person name="Karasinski D."/>
            <person name="Kautmanova I."/>
            <person name="Kiss B."/>
            <person name="Kocsube S."/>
            <person name="Kotiranta H."/>
            <person name="LaButti K.M."/>
            <person name="Lechner B.E."/>
            <person name="Liimatainen K."/>
            <person name="Lipzen A."/>
            <person name="Lukacs Z."/>
            <person name="Mihaltcheva S."/>
            <person name="Morgado L.N."/>
            <person name="Niskanen T."/>
            <person name="Noordeloos M.E."/>
            <person name="Ohm R.A."/>
            <person name="Ortiz-Santana B."/>
            <person name="Ovrebo C."/>
            <person name="Racz N."/>
            <person name="Riley R."/>
            <person name="Savchenko A."/>
            <person name="Shiryaev A."/>
            <person name="Soop K."/>
            <person name="Spirin V."/>
            <person name="Szebenyi C."/>
            <person name="Tomsovsky M."/>
            <person name="Tulloss R.E."/>
            <person name="Uehling J."/>
            <person name="Grigoriev I.V."/>
            <person name="Vagvolgyi C."/>
            <person name="Papp T."/>
            <person name="Martin F.M."/>
            <person name="Miettinen O."/>
            <person name="Hibbett D.S."/>
            <person name="Nagy L.G."/>
        </authorList>
    </citation>
    <scope>NUCLEOTIDE SEQUENCE [LARGE SCALE GENOMIC DNA]</scope>
    <source>
        <strain evidence="2 3">OMC1185</strain>
    </source>
</reference>
<feature type="region of interest" description="Disordered" evidence="1">
    <location>
        <begin position="308"/>
        <end position="327"/>
    </location>
</feature>
<dbReference type="AlphaFoldDB" id="A0A5C3N1D1"/>
<dbReference type="OrthoDB" id="2152680at2759"/>
<dbReference type="STRING" id="5364.A0A5C3N1D1"/>
<name>A0A5C3N1D1_9AGAM</name>
<sequence length="604" mass="67444">MQSTETFPQDLVAIFHASFHPTKGSLIDWSLKASDDVDLSNVEFSCLPSGLHLVEEDVVYFSKDSHQGVCVFRRRKTTEHGQRGFRLSSLGILLATSTRPRPWRHVASLKNLMHRMYSVLEDRGILEPTKEDWEPARDYFERRKVQEVVLGGAGDWNGWSQEFDGSTSDPYSMHPTSHLPHLLRILGPSSLTLYKHILGRQRILIFTLPPVEASCILCQVAADLCLEAQVDSATEGDGRRRRLKGKSREGVKVLGMVTLNDLDKLRQEGQTGRGWIACTTDAIYLEKPSYYDLIIDLTTSTPAKATRPTFYLSRPNQPSSSKGPSHRLSPVRFTWTDLKLWNEIDRLLEIDAADRGPAHRHICCEPGSHTDSLNPKLAGKLPPAWTDVWRIYEDVCLVCAGLWLGAWRNNSTMSYSTVNREGSSAPSNWGSVRLEGDDDLTVGGSYVRTVGMGIEGRPASDDSGEGNSRKTQTRSPRRNSGMSLSTLKDKERKDASTSSTEPVHDFDAIRDRDILTTMALLQTFHANTCFLLSRLATYLPSSDADAIPSSIVLTPRDMVSFELGPLSTLDAKFIEWLMDEYGRGTQVTLRKGWRDFVGLVLGLG</sequence>
<dbReference type="PANTHER" id="PTHR28153:SF1">
    <property type="entry name" value="DUF4484 DOMAIN-CONTAINING PROTEIN"/>
    <property type="match status" value="1"/>
</dbReference>
<gene>
    <name evidence="2" type="ORF">OE88DRAFT_1712549</name>
</gene>
<feature type="compositionally biased region" description="Polar residues" evidence="1">
    <location>
        <begin position="314"/>
        <end position="323"/>
    </location>
</feature>
<protein>
    <recommendedName>
        <fullName evidence="4">Protein LCHN</fullName>
    </recommendedName>
</protein>
<dbReference type="EMBL" id="ML213511">
    <property type="protein sequence ID" value="TFK51280.1"/>
    <property type="molecule type" value="Genomic_DNA"/>
</dbReference>
<feature type="region of interest" description="Disordered" evidence="1">
    <location>
        <begin position="451"/>
        <end position="502"/>
    </location>
</feature>
<keyword evidence="3" id="KW-1185">Reference proteome</keyword>
<dbReference type="GO" id="GO:0005811">
    <property type="term" value="C:lipid droplet"/>
    <property type="evidence" value="ECO:0007669"/>
    <property type="project" value="TreeGrafter"/>
</dbReference>
<dbReference type="PANTHER" id="PTHR28153">
    <property type="entry name" value="PROTEIN, PUTATIVE-RELATED"/>
    <property type="match status" value="1"/>
</dbReference>
<evidence type="ECO:0000256" key="1">
    <source>
        <dbReference type="SAM" id="MobiDB-lite"/>
    </source>
</evidence>
<dbReference type="Pfam" id="PF09804">
    <property type="entry name" value="DENND11"/>
    <property type="match status" value="1"/>
</dbReference>
<dbReference type="InterPro" id="IPR018626">
    <property type="entry name" value="LCHN/Anr2"/>
</dbReference>